<dbReference type="InterPro" id="IPR005543">
    <property type="entry name" value="PASTA_dom"/>
</dbReference>
<feature type="domain" description="PASTA" evidence="11">
    <location>
        <begin position="377"/>
        <end position="442"/>
    </location>
</feature>
<dbReference type="InterPro" id="IPR011009">
    <property type="entry name" value="Kinase-like_dom_sf"/>
</dbReference>
<dbReference type="Proteomes" id="UP000000376">
    <property type="component" value="Chromosome"/>
</dbReference>
<dbReference type="CDD" id="cd14014">
    <property type="entry name" value="STKc_PknB_like"/>
    <property type="match status" value="1"/>
</dbReference>
<evidence type="ECO:0000256" key="6">
    <source>
        <dbReference type="ARBA" id="ARBA00022840"/>
    </source>
</evidence>
<evidence type="ECO:0000256" key="5">
    <source>
        <dbReference type="ARBA" id="ARBA00022777"/>
    </source>
</evidence>
<dbReference type="FunFam" id="3.30.200.20:FF:000035">
    <property type="entry name" value="Serine/threonine protein kinase Stk1"/>
    <property type="match status" value="1"/>
</dbReference>
<dbReference type="PANTHER" id="PTHR43289:SF34">
    <property type="entry name" value="SERINE_THREONINE-PROTEIN KINASE YBDM-RELATED"/>
    <property type="match status" value="1"/>
</dbReference>
<evidence type="ECO:0000256" key="2">
    <source>
        <dbReference type="ARBA" id="ARBA00022527"/>
    </source>
</evidence>
<feature type="domain" description="PASTA" evidence="11">
    <location>
        <begin position="578"/>
        <end position="641"/>
    </location>
</feature>
<dbReference type="Gene3D" id="1.10.510.10">
    <property type="entry name" value="Transferase(Phosphotransferase) domain 1"/>
    <property type="match status" value="1"/>
</dbReference>
<dbReference type="PROSITE" id="PS51178">
    <property type="entry name" value="PASTA"/>
    <property type="match status" value="4"/>
</dbReference>
<dbReference type="Pfam" id="PF00069">
    <property type="entry name" value="Pkinase"/>
    <property type="match status" value="1"/>
</dbReference>
<protein>
    <recommendedName>
        <fullName evidence="1">non-specific serine/threonine protein kinase</fullName>
        <ecNumber evidence="1">2.7.11.1</ecNumber>
    </recommendedName>
</protein>
<keyword evidence="5 12" id="KW-0418">Kinase</keyword>
<keyword evidence="6" id="KW-0067">ATP-binding</keyword>
<dbReference type="Pfam" id="PF03793">
    <property type="entry name" value="PASTA"/>
    <property type="match status" value="4"/>
</dbReference>
<dbReference type="CDD" id="cd06577">
    <property type="entry name" value="PASTA_pknB"/>
    <property type="match status" value="3"/>
</dbReference>
<gene>
    <name evidence="12" type="ordered locus">Arch_0754</name>
</gene>
<comment type="catalytic activity">
    <reaction evidence="7">
        <text>L-threonyl-[protein] + ATP = O-phospho-L-threonyl-[protein] + ADP + H(+)</text>
        <dbReference type="Rhea" id="RHEA:46608"/>
        <dbReference type="Rhea" id="RHEA-COMP:11060"/>
        <dbReference type="Rhea" id="RHEA-COMP:11605"/>
        <dbReference type="ChEBI" id="CHEBI:15378"/>
        <dbReference type="ChEBI" id="CHEBI:30013"/>
        <dbReference type="ChEBI" id="CHEBI:30616"/>
        <dbReference type="ChEBI" id="CHEBI:61977"/>
        <dbReference type="ChEBI" id="CHEBI:456216"/>
        <dbReference type="EC" id="2.7.11.1"/>
    </reaction>
</comment>
<proteinExistence type="predicted"/>
<sequence>MNLDPLINTVIDERYAITSRLARGGMASVYRAHDKRLERDVAVKIIHSHLAEQPDFVDRFIREARSAAKLASQHVVNVYDQGVAHTPLGDLPYLVMQLIDGPDLRSQLNLNGSLPLGTALSLTRQVLLALATAHRADVIHRDVKPENILLSAPLSATSVLAPAHVQAQVADFGLARVASSSTQTSTVLGTVAYVAPELVTSGTSSPAADIYATGIMLYELIAGSLPFTGETPLAIAYQHVNNDIPQLSDLAEWIPAGIDSLIRLFTAKDPQKRPQNGDSALAALDDIVESIPEDLLIRRIPVFPPQQAVATPHTTQLLDSKQPPVYGTQKIDTLPQATQVHAQKQPRRRRWPIVLTLLMALAVIAGSIGWYFLYGPGLRITIANVTGLSVQDAQKTLEKQGFSVVTNHEFSDTVDKDRIITTKPEAGTRIHPDSRVTIVVSDGIKRLTVPTLTGLSAEDAVQTLKKVGFSNTSHTSEYSDTVEKNIVISQNPNAKTSLPHNAKISYVISKGRAPVKVPDLSQVTRDQLEATVSETGLKLVITEEFSDTVAEGKVISQTPKANADAHRLDELHVTISRGPELVPIPKVVGQQRDAAIAALKAAGFDVKVESILGGYFGTVRLQNPDGGEKAKRGTTITITVV</sequence>
<dbReference type="eggNOG" id="COG2815">
    <property type="taxonomic scope" value="Bacteria"/>
</dbReference>
<keyword evidence="3" id="KW-0808">Transferase</keyword>
<comment type="catalytic activity">
    <reaction evidence="8">
        <text>L-seryl-[protein] + ATP = O-phospho-L-seryl-[protein] + ADP + H(+)</text>
        <dbReference type="Rhea" id="RHEA:17989"/>
        <dbReference type="Rhea" id="RHEA-COMP:9863"/>
        <dbReference type="Rhea" id="RHEA-COMP:11604"/>
        <dbReference type="ChEBI" id="CHEBI:15378"/>
        <dbReference type="ChEBI" id="CHEBI:29999"/>
        <dbReference type="ChEBI" id="CHEBI:30616"/>
        <dbReference type="ChEBI" id="CHEBI:83421"/>
        <dbReference type="ChEBI" id="CHEBI:456216"/>
        <dbReference type="EC" id="2.7.11.1"/>
    </reaction>
</comment>
<feature type="transmembrane region" description="Helical" evidence="9">
    <location>
        <begin position="353"/>
        <end position="373"/>
    </location>
</feature>
<dbReference type="InterPro" id="IPR008271">
    <property type="entry name" value="Ser/Thr_kinase_AS"/>
</dbReference>
<dbReference type="EMBL" id="CP002045">
    <property type="protein sequence ID" value="ADH92486.1"/>
    <property type="molecule type" value="Genomic_DNA"/>
</dbReference>
<dbReference type="AlphaFoldDB" id="D7BNI7"/>
<evidence type="ECO:0000256" key="8">
    <source>
        <dbReference type="ARBA" id="ARBA00048679"/>
    </source>
</evidence>
<evidence type="ECO:0000259" key="11">
    <source>
        <dbReference type="PROSITE" id="PS51178"/>
    </source>
</evidence>
<feature type="domain" description="Protein kinase" evidence="10">
    <location>
        <begin position="15"/>
        <end position="288"/>
    </location>
</feature>
<evidence type="ECO:0000256" key="3">
    <source>
        <dbReference type="ARBA" id="ARBA00022679"/>
    </source>
</evidence>
<dbReference type="NCBIfam" id="NF033483">
    <property type="entry name" value="PknB_PASTA_kin"/>
    <property type="match status" value="1"/>
</dbReference>
<evidence type="ECO:0000256" key="9">
    <source>
        <dbReference type="SAM" id="Phobius"/>
    </source>
</evidence>
<dbReference type="STRING" id="644284.Arch_0754"/>
<accession>D7BNI7</accession>
<dbReference type="SMART" id="SM00740">
    <property type="entry name" value="PASTA"/>
    <property type="match status" value="4"/>
</dbReference>
<reference evidence="12 13" key="1">
    <citation type="journal article" date="2010" name="Stand. Genomic Sci.">
        <title>Complete genome sequence of Arcanobacterium haemolyticum type strain (11018).</title>
        <authorList>
            <person name="Yasawong M."/>
            <person name="Teshima H."/>
            <person name="Lapidus A."/>
            <person name="Nolan M."/>
            <person name="Lucas S."/>
            <person name="Glavina Del Rio T."/>
            <person name="Tice H."/>
            <person name="Cheng J."/>
            <person name="Bruce D."/>
            <person name="Detter C."/>
            <person name="Tapia R."/>
            <person name="Han C."/>
            <person name="Goodwin L."/>
            <person name="Pitluck S."/>
            <person name="Liolios K."/>
            <person name="Ivanova N."/>
            <person name="Mavromatis K."/>
            <person name="Mikhailova N."/>
            <person name="Pati A."/>
            <person name="Chen A."/>
            <person name="Palaniappan K."/>
            <person name="Land M."/>
            <person name="Hauser L."/>
            <person name="Chang Y."/>
            <person name="Jeffries C."/>
            <person name="Rohde M."/>
            <person name="Sikorski J."/>
            <person name="Pukall R."/>
            <person name="Goker M."/>
            <person name="Woyke T."/>
            <person name="Bristow J."/>
            <person name="Eisen J."/>
            <person name="Markowitz V."/>
            <person name="Hugenholtz P."/>
            <person name="Kyrpides N."/>
            <person name="Klenk H."/>
        </authorList>
    </citation>
    <scope>NUCLEOTIDE SEQUENCE [LARGE SCALE GENOMIC DNA]</scope>
    <source>
        <strain evidence="13">ATCC 9345 / DSM 20595 / CCUG 17215 / LMG 16163 / NBRC 15585 / NCTC 8452 / 11018</strain>
    </source>
</reference>
<keyword evidence="2 12" id="KW-0723">Serine/threonine-protein kinase</keyword>
<evidence type="ECO:0000256" key="1">
    <source>
        <dbReference type="ARBA" id="ARBA00012513"/>
    </source>
</evidence>
<evidence type="ECO:0000256" key="7">
    <source>
        <dbReference type="ARBA" id="ARBA00047899"/>
    </source>
</evidence>
<dbReference type="PROSITE" id="PS50011">
    <property type="entry name" value="PROTEIN_KINASE_DOM"/>
    <property type="match status" value="1"/>
</dbReference>
<evidence type="ECO:0000259" key="10">
    <source>
        <dbReference type="PROSITE" id="PS50011"/>
    </source>
</evidence>
<keyword evidence="9" id="KW-0812">Transmembrane</keyword>
<dbReference type="GO" id="GO:0005524">
    <property type="term" value="F:ATP binding"/>
    <property type="evidence" value="ECO:0007669"/>
    <property type="project" value="UniProtKB-KW"/>
</dbReference>
<dbReference type="KEGG" id="ahe:Arch_0754"/>
<keyword evidence="9" id="KW-0472">Membrane</keyword>
<dbReference type="HOGENOM" id="CLU_000288_135_2_11"/>
<keyword evidence="9" id="KW-1133">Transmembrane helix</keyword>
<evidence type="ECO:0000313" key="13">
    <source>
        <dbReference type="Proteomes" id="UP000000376"/>
    </source>
</evidence>
<dbReference type="InterPro" id="IPR000719">
    <property type="entry name" value="Prot_kinase_dom"/>
</dbReference>
<dbReference type="eggNOG" id="COG0515">
    <property type="taxonomic scope" value="Bacteria"/>
</dbReference>
<dbReference type="PANTHER" id="PTHR43289">
    <property type="entry name" value="MITOGEN-ACTIVATED PROTEIN KINASE KINASE KINASE 20-RELATED"/>
    <property type="match status" value="1"/>
</dbReference>
<dbReference type="Gene3D" id="3.30.10.20">
    <property type="match status" value="4"/>
</dbReference>
<dbReference type="RefSeq" id="WP_013169984.1">
    <property type="nucleotide sequence ID" value="NC_014218.1"/>
</dbReference>
<dbReference type="SUPFAM" id="SSF56112">
    <property type="entry name" value="Protein kinase-like (PK-like)"/>
    <property type="match status" value="1"/>
</dbReference>
<evidence type="ECO:0000256" key="4">
    <source>
        <dbReference type="ARBA" id="ARBA00022741"/>
    </source>
</evidence>
<dbReference type="PROSITE" id="PS00108">
    <property type="entry name" value="PROTEIN_KINASE_ST"/>
    <property type="match status" value="1"/>
</dbReference>
<feature type="domain" description="PASTA" evidence="11">
    <location>
        <begin position="443"/>
        <end position="510"/>
    </location>
</feature>
<feature type="domain" description="PASTA" evidence="11">
    <location>
        <begin position="511"/>
        <end position="577"/>
    </location>
</feature>
<evidence type="ECO:0000313" key="12">
    <source>
        <dbReference type="EMBL" id="ADH92486.1"/>
    </source>
</evidence>
<dbReference type="EC" id="2.7.11.1" evidence="1"/>
<dbReference type="SMART" id="SM00220">
    <property type="entry name" value="S_TKc"/>
    <property type="match status" value="1"/>
</dbReference>
<organism evidence="12 13">
    <name type="scientific">Arcanobacterium haemolyticum (strain ATCC 9345 / DSM 20595 / CCM 5947 / CCUG 17215 / LMG 16163 / NBRC 15585 / NCTC 8452 / 11018)</name>
    <dbReference type="NCBI Taxonomy" id="644284"/>
    <lineage>
        <taxon>Bacteria</taxon>
        <taxon>Bacillati</taxon>
        <taxon>Actinomycetota</taxon>
        <taxon>Actinomycetes</taxon>
        <taxon>Actinomycetales</taxon>
        <taxon>Actinomycetaceae</taxon>
        <taxon>Arcanobacterium</taxon>
    </lineage>
</organism>
<dbReference type="Gene3D" id="3.30.200.20">
    <property type="entry name" value="Phosphorylase Kinase, domain 1"/>
    <property type="match status" value="1"/>
</dbReference>
<dbReference type="GO" id="GO:0004674">
    <property type="term" value="F:protein serine/threonine kinase activity"/>
    <property type="evidence" value="ECO:0007669"/>
    <property type="project" value="UniProtKB-KW"/>
</dbReference>
<name>D7BNI7_ARCHD</name>
<keyword evidence="13" id="KW-1185">Reference proteome</keyword>
<keyword evidence="4" id="KW-0547">Nucleotide-binding</keyword>